<dbReference type="EMBL" id="SKBN01000004">
    <property type="protein sequence ID" value="TGJ88271.1"/>
    <property type="molecule type" value="Genomic_DNA"/>
</dbReference>
<feature type="region of interest" description="Disordered" evidence="1">
    <location>
        <begin position="108"/>
        <end position="160"/>
    </location>
</feature>
<evidence type="ECO:0000313" key="2">
    <source>
        <dbReference type="EMBL" id="TGJ88271.1"/>
    </source>
</evidence>
<gene>
    <name evidence="2" type="ORF">E0Z10_g445</name>
</gene>
<comment type="caution">
    <text evidence="2">The sequence shown here is derived from an EMBL/GenBank/DDBJ whole genome shotgun (WGS) entry which is preliminary data.</text>
</comment>
<feature type="compositionally biased region" description="Polar residues" evidence="1">
    <location>
        <begin position="147"/>
        <end position="156"/>
    </location>
</feature>
<proteinExistence type="predicted"/>
<protein>
    <submittedName>
        <fullName evidence="2">Uncharacterized protein</fullName>
    </submittedName>
</protein>
<evidence type="ECO:0000256" key="1">
    <source>
        <dbReference type="SAM" id="MobiDB-lite"/>
    </source>
</evidence>
<sequence>MARTRRSNMPVEGSWRMVEEGENDSFDTTLIQDAFEDDFIMSSGQSQFASSSQELASQDSIHDFADRADEDQVILRAPFQPSLFSTRHASVDKERTPVPEFFMPSVGVSSPRLSSARSSRTIRPVANDPPQVRRRALRQDSTDGSHHNYSTQTQKTHAPERIHARNGAAQQANLSERFTSSAPGFIFDCLAWVFSVVGMALRFAKWPVAVMLALYIAVGISIAGKNAVTHSVSASLQPICRIPGAPLFNFPFCSDDSIIQGSTERAQPLEFDELMNAQSQFEQVLEDSARGVSLPMEMKMTESSVRDLRTVVKYSDLPAREELVYEFDGYIESVRQIVDDLQSFNTHVGGAVDSVISINRWTSRYIDSIAINREASNSLISRGFEWVFSPFQLAAFDERMILEKYIEHTAFVSDKIQTLILEAQATLRLLSQADDHLQRINEFVVRRGKDVKQKRSEVLWDLWTLIGANNGRLNKLSAQLSLLRQVETQRTSAVKQLMGLVHDLGDIQTKLGDLRERVAAPELLADTASIPLSVHIETINAGVERLEAARIRIRAEENERVKQALNKGKNGVPMIDS</sequence>
<reference evidence="2 3" key="1">
    <citation type="submission" date="2019-03" db="EMBL/GenBank/DDBJ databases">
        <title>Draft genome sequence of Xylaria hypoxylon DSM 108379, a ubiquitous saprotrophic-parasitic fungi on hardwood.</title>
        <authorList>
            <person name="Buettner E."/>
            <person name="Leonhardt S."/>
            <person name="Gebauer A.M."/>
            <person name="Liers C."/>
            <person name="Hofrichter M."/>
            <person name="Kellner H."/>
        </authorList>
    </citation>
    <scope>NUCLEOTIDE SEQUENCE [LARGE SCALE GENOMIC DNA]</scope>
    <source>
        <strain evidence="2 3">DSM 108379</strain>
    </source>
</reference>
<dbReference type="Proteomes" id="UP000297716">
    <property type="component" value="Unassembled WGS sequence"/>
</dbReference>
<dbReference type="STRING" id="37992.A0A4Z0Z9D4"/>
<dbReference type="OrthoDB" id="4179406at2759"/>
<evidence type="ECO:0000313" key="3">
    <source>
        <dbReference type="Proteomes" id="UP000297716"/>
    </source>
</evidence>
<organism evidence="2 3">
    <name type="scientific">Xylaria hypoxylon</name>
    <dbReference type="NCBI Taxonomy" id="37992"/>
    <lineage>
        <taxon>Eukaryota</taxon>
        <taxon>Fungi</taxon>
        <taxon>Dikarya</taxon>
        <taxon>Ascomycota</taxon>
        <taxon>Pezizomycotina</taxon>
        <taxon>Sordariomycetes</taxon>
        <taxon>Xylariomycetidae</taxon>
        <taxon>Xylariales</taxon>
        <taxon>Xylariaceae</taxon>
        <taxon>Xylaria</taxon>
    </lineage>
</organism>
<feature type="compositionally biased region" description="Basic and acidic residues" evidence="1">
    <location>
        <begin position="137"/>
        <end position="146"/>
    </location>
</feature>
<feature type="compositionally biased region" description="Low complexity" evidence="1">
    <location>
        <begin position="109"/>
        <end position="119"/>
    </location>
</feature>
<dbReference type="AlphaFoldDB" id="A0A4Z0Z9D4"/>
<name>A0A4Z0Z9D4_9PEZI</name>
<keyword evidence="3" id="KW-1185">Reference proteome</keyword>
<accession>A0A4Z0Z9D4</accession>